<sequence>MYRLRFVGDDVTALTGFLCHLPDDVFTGQYGNTAIESEAATFASEDDVQVALGTVRRLFDPDQEFVLEVACAGGWTPLEVLS</sequence>
<dbReference type="AlphaFoldDB" id="A0A1H4UFP7"/>
<evidence type="ECO:0000313" key="1">
    <source>
        <dbReference type="EMBL" id="SEC67557.1"/>
    </source>
</evidence>
<dbReference type="Proteomes" id="UP000182241">
    <property type="component" value="Unassembled WGS sequence"/>
</dbReference>
<dbReference type="OrthoDB" id="9972104at2"/>
<organism evidence="1 2">
    <name type="scientific">Tsukamurella tyrosinosolvens</name>
    <dbReference type="NCBI Taxonomy" id="57704"/>
    <lineage>
        <taxon>Bacteria</taxon>
        <taxon>Bacillati</taxon>
        <taxon>Actinomycetota</taxon>
        <taxon>Actinomycetes</taxon>
        <taxon>Mycobacteriales</taxon>
        <taxon>Tsukamurellaceae</taxon>
        <taxon>Tsukamurella</taxon>
    </lineage>
</organism>
<reference evidence="2" key="1">
    <citation type="submission" date="2016-10" db="EMBL/GenBank/DDBJ databases">
        <authorList>
            <person name="Varghese N."/>
            <person name="Submissions S."/>
        </authorList>
    </citation>
    <scope>NUCLEOTIDE SEQUENCE [LARGE SCALE GENOMIC DNA]</scope>
    <source>
        <strain evidence="2">DSM 44234</strain>
    </source>
</reference>
<accession>A0A1H4UFP7</accession>
<name>A0A1H4UFP7_TSUTY</name>
<dbReference type="STRING" id="57704.SAMN04489793_2886"/>
<evidence type="ECO:0000313" key="2">
    <source>
        <dbReference type="Proteomes" id="UP000182241"/>
    </source>
</evidence>
<gene>
    <name evidence="1" type="ORF">SAMN04489793_2886</name>
</gene>
<dbReference type="RefSeq" id="WP_068741714.1">
    <property type="nucleotide sequence ID" value="NZ_FNSA01000003.1"/>
</dbReference>
<dbReference type="EMBL" id="FNSA01000003">
    <property type="protein sequence ID" value="SEC67557.1"/>
    <property type="molecule type" value="Genomic_DNA"/>
</dbReference>
<proteinExistence type="predicted"/>
<protein>
    <submittedName>
        <fullName evidence="1">Uncharacterized protein</fullName>
    </submittedName>
</protein>
<keyword evidence="2" id="KW-1185">Reference proteome</keyword>